<feature type="domain" description="Carbohydrate binding module family 25" evidence="1">
    <location>
        <begin position="25"/>
        <end position="105"/>
    </location>
</feature>
<sequence length="106" mass="11820">MIFKANSNEYLANSVIISPTNPRPGEDVKICYNGLLPQSGASCVHAHIGYGFEWQNTQDVHMTRTPSGFETTVTANNHDTLCVSFKDSANNWDNNNGLNYNFNIHQ</sequence>
<evidence type="ECO:0000313" key="3">
    <source>
        <dbReference type="Proteomes" id="UP000049855"/>
    </source>
</evidence>
<protein>
    <recommendedName>
        <fullName evidence="1">Carbohydrate binding module family 25 domain-containing protein</fullName>
    </recommendedName>
</protein>
<keyword evidence="3" id="KW-1185">Reference proteome</keyword>
<gene>
    <name evidence="2" type="ORF">SpAn4DRAFT_4798</name>
</gene>
<evidence type="ECO:0000313" key="2">
    <source>
        <dbReference type="EMBL" id="CQR72109.1"/>
    </source>
</evidence>
<dbReference type="Gene3D" id="2.60.40.10">
    <property type="entry name" value="Immunoglobulins"/>
    <property type="match status" value="1"/>
</dbReference>
<dbReference type="Proteomes" id="UP000049855">
    <property type="component" value="Unassembled WGS sequence"/>
</dbReference>
<accession>A0A0U1KYA6</accession>
<reference evidence="3" key="1">
    <citation type="submission" date="2015-03" db="EMBL/GenBank/DDBJ databases">
        <authorList>
            <person name="Nijsse Bart"/>
        </authorList>
    </citation>
    <scope>NUCLEOTIDE SEQUENCE [LARGE SCALE GENOMIC DNA]</scope>
</reference>
<evidence type="ECO:0000259" key="1">
    <source>
        <dbReference type="SMART" id="SM01066"/>
    </source>
</evidence>
<dbReference type="GO" id="GO:2001070">
    <property type="term" value="F:starch binding"/>
    <property type="evidence" value="ECO:0007669"/>
    <property type="project" value="InterPro"/>
</dbReference>
<dbReference type="EMBL" id="CTRP01000008">
    <property type="protein sequence ID" value="CQR72109.1"/>
    <property type="molecule type" value="Genomic_DNA"/>
</dbReference>
<organism evidence="2 3">
    <name type="scientific">Sporomusa ovata</name>
    <dbReference type="NCBI Taxonomy" id="2378"/>
    <lineage>
        <taxon>Bacteria</taxon>
        <taxon>Bacillati</taxon>
        <taxon>Bacillota</taxon>
        <taxon>Negativicutes</taxon>
        <taxon>Selenomonadales</taxon>
        <taxon>Sporomusaceae</taxon>
        <taxon>Sporomusa</taxon>
    </lineage>
</organism>
<proteinExistence type="predicted"/>
<dbReference type="InterPro" id="IPR005085">
    <property type="entry name" value="CBM25"/>
</dbReference>
<dbReference type="SMART" id="SM01066">
    <property type="entry name" value="CBM_25"/>
    <property type="match status" value="1"/>
</dbReference>
<dbReference type="InterPro" id="IPR013783">
    <property type="entry name" value="Ig-like_fold"/>
</dbReference>
<dbReference type="Pfam" id="PF16760">
    <property type="entry name" value="CBM53"/>
    <property type="match status" value="1"/>
</dbReference>
<dbReference type="AlphaFoldDB" id="A0A0U1KYA6"/>
<name>A0A0U1KYA6_9FIRM</name>
<dbReference type="RefSeq" id="WP_021167741.1">
    <property type="nucleotide sequence ID" value="NZ_CTRP01000008.1"/>
</dbReference>